<dbReference type="InterPro" id="IPR003673">
    <property type="entry name" value="CoA-Trfase_fam_III"/>
</dbReference>
<proteinExistence type="predicted"/>
<evidence type="ECO:0000313" key="2">
    <source>
        <dbReference type="Proteomes" id="UP000016762"/>
    </source>
</evidence>
<dbReference type="InterPro" id="IPR050509">
    <property type="entry name" value="CoA-transferase_III"/>
</dbReference>
<reference evidence="1 2" key="1">
    <citation type="journal article" date="2014" name="FEMS Microbiol. Ecol.">
        <title>Genomic differentiation among two strains of the PS1 clade isolated from geographically separated marine habitats.</title>
        <authorList>
            <person name="Jimenez-Infante F."/>
            <person name="Ngugi D.K."/>
            <person name="Alam I."/>
            <person name="Rashid M."/>
            <person name="Baalawi W."/>
            <person name="Kamau A.A."/>
            <person name="Bajic V.B."/>
            <person name="Stingl U."/>
        </authorList>
    </citation>
    <scope>NUCLEOTIDE SEQUENCE [LARGE SCALE GENOMIC DNA]</scope>
    <source>
        <strain evidence="1 2">RS24</strain>
    </source>
</reference>
<dbReference type="eggNOG" id="COG1804">
    <property type="taxonomic scope" value="Bacteria"/>
</dbReference>
<dbReference type="STRING" id="1397666.RS24_00068"/>
<dbReference type="PATRIC" id="fig|1397666.3.peg.60"/>
<protein>
    <submittedName>
        <fullName evidence="1">Steroid delta-isomerase protein</fullName>
        <ecNumber evidence="1">5.3.3.1</ecNumber>
    </submittedName>
</protein>
<dbReference type="Gene3D" id="3.40.50.10540">
    <property type="entry name" value="Crotonobetainyl-coa:carnitine coa-transferase, domain 1"/>
    <property type="match status" value="1"/>
</dbReference>
<dbReference type="Proteomes" id="UP000016762">
    <property type="component" value="Unassembled WGS sequence"/>
</dbReference>
<dbReference type="OrthoDB" id="4909260at2"/>
<comment type="caution">
    <text evidence="1">The sequence shown here is derived from an EMBL/GenBank/DDBJ whole genome shotgun (WGS) entry which is preliminary data.</text>
</comment>
<dbReference type="EMBL" id="AWXE01000001">
    <property type="protein sequence ID" value="ERL47150.1"/>
    <property type="molecule type" value="Genomic_DNA"/>
</dbReference>
<dbReference type="GO" id="GO:0004769">
    <property type="term" value="F:steroid Delta-isomerase activity"/>
    <property type="evidence" value="ECO:0007669"/>
    <property type="project" value="UniProtKB-EC"/>
</dbReference>
<name>U2WUC0_9PROT</name>
<keyword evidence="1" id="KW-0413">Isomerase</keyword>
<dbReference type="Pfam" id="PF02515">
    <property type="entry name" value="CoA_transf_3"/>
    <property type="match status" value="1"/>
</dbReference>
<dbReference type="PANTHER" id="PTHR48228:SF7">
    <property type="entry name" value="FATTY ACYL-COA TRANSFERASE RV3272-RELATED"/>
    <property type="match status" value="1"/>
</dbReference>
<evidence type="ECO:0000313" key="1">
    <source>
        <dbReference type="EMBL" id="ERL47150.1"/>
    </source>
</evidence>
<accession>U2WUC0</accession>
<keyword evidence="2" id="KW-1185">Reference proteome</keyword>
<dbReference type="RefSeq" id="WP_021776169.1">
    <property type="nucleotide sequence ID" value="NZ_AWXE01000001.1"/>
</dbReference>
<dbReference type="SUPFAM" id="SSF89796">
    <property type="entry name" value="CoA-transferase family III (CaiB/BaiF)"/>
    <property type="match status" value="1"/>
</dbReference>
<dbReference type="InterPro" id="IPR023606">
    <property type="entry name" value="CoA-Trfase_III_dom_1_sf"/>
</dbReference>
<dbReference type="PANTHER" id="PTHR48228">
    <property type="entry name" value="SUCCINYL-COA--D-CITRAMALATE COA-TRANSFERASE"/>
    <property type="match status" value="1"/>
</dbReference>
<organism evidence="1 2">
    <name type="scientific">Candidatus Micropelagius thuwalensis</name>
    <dbReference type="NCBI Taxonomy" id="1397666"/>
    <lineage>
        <taxon>Bacteria</taxon>
        <taxon>Pseudomonadati</taxon>
        <taxon>Pseudomonadota</taxon>
        <taxon>Alphaproteobacteria</taxon>
        <taxon>PS1 clade</taxon>
        <taxon>Candidatus Micropelagius</taxon>
    </lineage>
</organism>
<dbReference type="AlphaFoldDB" id="U2WUC0"/>
<dbReference type="EC" id="5.3.3.1" evidence="1"/>
<sequence length="467" mass="50683">MAFQPNEKTNVIAYANTLLAGLNLSPLSDVPFIETHPAINNARSGVQGHAHPSSNNKIIPTALADYADGALLALKSVAQDNPLKTNLPEYGAHLLGERMALFNTHPREQVSAGGSCHFFEARNGYLAINLARDEDFDLLPALTDAQIPITTDKQILENAFKKFSIQDLIPLGRDLGLAISAVALPDYDSFDNWVSMSPSATSQYPSPKVSPLVVDLSSLWAGPLTGSLLAMLGAEVIKVESSKRLDGARRDKSDDQGEKEFYDLMNGGKKSFTCDFTTQEGREQLLQLIECADIVIEASRPRALRQLGIHAETLLAKKPGKVWLSITAYGHGPATENIIGFGDDIGVAAGLSSLMDIIHGRPLFVGDAITDPLGGLHGALATWACWMNGGGMIDLSLYQVLGFALSQDPLIRAFNKNNLIRRTSEWTKILNMSDENMYPVRKASKPAPPPGYHNEEILRKLDALQKS</sequence>
<gene>
    <name evidence="1" type="ORF">RS24_00068</name>
</gene>